<dbReference type="EMBL" id="JABFCY010000005">
    <property type="protein sequence ID" value="NNU60548.1"/>
    <property type="molecule type" value="Genomic_DNA"/>
</dbReference>
<evidence type="ECO:0000313" key="1">
    <source>
        <dbReference type="EMBL" id="NNU60548.1"/>
    </source>
</evidence>
<comment type="caution">
    <text evidence="1">The sequence shown here is derived from an EMBL/GenBank/DDBJ whole genome shotgun (WGS) entry which is preliminary data.</text>
</comment>
<gene>
    <name evidence="1" type="ORF">HKX02_09790</name>
</gene>
<reference evidence="1 2" key="1">
    <citation type="submission" date="2020-05" db="EMBL/GenBank/DDBJ databases">
        <title>Draft Genome Sequence of Ochrobactrum soli Isolated from Stable Fly Gut.</title>
        <authorList>
            <person name="Pileggi M.T."/>
            <person name="Vazhakkala L.J."/>
            <person name="Wong C.N."/>
        </authorList>
    </citation>
    <scope>NUCLEOTIDE SEQUENCE [LARGE SCALE GENOMIC DNA]</scope>
    <source>
        <strain evidence="1 2">MTP-C0764</strain>
    </source>
</reference>
<sequence>MRKKGSEDKVLGSASLREVKLAQPGAYKVEVSAGVEAKTVTRDVYPTANEATSRTPSFWSLMAFRSRIAPARIISKGIAGHKACAG</sequence>
<name>A0A849KRT2_9HYPH</name>
<keyword evidence="2" id="KW-1185">Reference proteome</keyword>
<protein>
    <submittedName>
        <fullName evidence="1">Uncharacterized protein</fullName>
    </submittedName>
</protein>
<dbReference type="Proteomes" id="UP000574931">
    <property type="component" value="Unassembled WGS sequence"/>
</dbReference>
<evidence type="ECO:0000313" key="2">
    <source>
        <dbReference type="Proteomes" id="UP000574931"/>
    </source>
</evidence>
<dbReference type="AlphaFoldDB" id="A0A849KRT2"/>
<organism evidence="1 2">
    <name type="scientific">Ochrobactrum soli</name>
    <dbReference type="NCBI Taxonomy" id="2448455"/>
    <lineage>
        <taxon>Bacteria</taxon>
        <taxon>Pseudomonadati</taxon>
        <taxon>Pseudomonadota</taxon>
        <taxon>Alphaproteobacteria</taxon>
        <taxon>Hyphomicrobiales</taxon>
        <taxon>Brucellaceae</taxon>
        <taxon>Brucella/Ochrobactrum group</taxon>
        <taxon>Ochrobactrum</taxon>
    </lineage>
</organism>
<proteinExistence type="predicted"/>
<dbReference type="RefSeq" id="WP_171317940.1">
    <property type="nucleotide sequence ID" value="NZ_JABFCY010000005.1"/>
</dbReference>
<accession>A0A849KRT2</accession>